<sequence length="435" mass="50541">MNQNKVTSFTLSCDVLKCLPFHKYDKDFTFIVDNKEYKTSRIIADVLSPQIRNYHTSDATIDTFTITTNETGSEHDFSTILSLIKFDLRELSDDELEYYRTIFFLLGNDNEYAKLFPKFSGEITTKNVFDLIESKQRRLGHRHDLLVSVSRDEIEFISGHFYEIDKSGLKKLGIEIINEVVKSQSLRVGSEDSLLKFVIEIYLENRSASFLFDYVVFENVSKDALLEFYKSFDLADIDSEVWRMIVERALKQEPKSSLSSRYRVSDLPLLHEEGKEFNGIVKYLTNKTGGNIHKNGTIEVTSCGRQSDNPWNLLDFDEETFYCSNHGWDTWVCYDFMERKVKVTSYSINSVKGRSSHHLKSWVIEVSDDGSKWTQIDEQKESQKLNGTNLIATFDVNPSEYSRYVRLRNTAEPWGGNCLWFSSLEFYGYLKDKTK</sequence>
<reference evidence="2 3" key="1">
    <citation type="submission" date="2024-04" db="EMBL/GenBank/DDBJ databases">
        <title>Tritrichomonas musculus Genome.</title>
        <authorList>
            <person name="Alves-Ferreira E."/>
            <person name="Grigg M."/>
            <person name="Lorenzi H."/>
            <person name="Galac M."/>
        </authorList>
    </citation>
    <scope>NUCLEOTIDE SEQUENCE [LARGE SCALE GENOMIC DNA]</scope>
    <source>
        <strain evidence="2 3">EAF2021</strain>
    </source>
</reference>
<evidence type="ECO:0000313" key="3">
    <source>
        <dbReference type="Proteomes" id="UP001470230"/>
    </source>
</evidence>
<evidence type="ECO:0000259" key="1">
    <source>
        <dbReference type="Pfam" id="PF00754"/>
    </source>
</evidence>
<dbReference type="Proteomes" id="UP001470230">
    <property type="component" value="Unassembled WGS sequence"/>
</dbReference>
<evidence type="ECO:0000313" key="2">
    <source>
        <dbReference type="EMBL" id="KAK8888782.1"/>
    </source>
</evidence>
<dbReference type="SUPFAM" id="SSF49785">
    <property type="entry name" value="Galactose-binding domain-like"/>
    <property type="match status" value="1"/>
</dbReference>
<dbReference type="Gene3D" id="2.60.120.260">
    <property type="entry name" value="Galactose-binding domain-like"/>
    <property type="match status" value="1"/>
</dbReference>
<proteinExistence type="predicted"/>
<comment type="caution">
    <text evidence="2">The sequence shown here is derived from an EMBL/GenBank/DDBJ whole genome shotgun (WGS) entry which is preliminary data.</text>
</comment>
<accession>A0ABR2KEB8</accession>
<dbReference type="InterPro" id="IPR008979">
    <property type="entry name" value="Galactose-bd-like_sf"/>
</dbReference>
<keyword evidence="3" id="KW-1185">Reference proteome</keyword>
<protein>
    <recommendedName>
        <fullName evidence="1">F5/8 type C domain-containing protein</fullName>
    </recommendedName>
</protein>
<dbReference type="Pfam" id="PF00754">
    <property type="entry name" value="F5_F8_type_C"/>
    <property type="match status" value="1"/>
</dbReference>
<dbReference type="InterPro" id="IPR000421">
    <property type="entry name" value="FA58C"/>
</dbReference>
<organism evidence="2 3">
    <name type="scientific">Tritrichomonas musculus</name>
    <dbReference type="NCBI Taxonomy" id="1915356"/>
    <lineage>
        <taxon>Eukaryota</taxon>
        <taxon>Metamonada</taxon>
        <taxon>Parabasalia</taxon>
        <taxon>Tritrichomonadida</taxon>
        <taxon>Tritrichomonadidae</taxon>
        <taxon>Tritrichomonas</taxon>
    </lineage>
</organism>
<gene>
    <name evidence="2" type="ORF">M9Y10_033521</name>
</gene>
<name>A0ABR2KEB8_9EUKA</name>
<feature type="domain" description="F5/8 type C" evidence="1">
    <location>
        <begin position="301"/>
        <end position="419"/>
    </location>
</feature>
<dbReference type="EMBL" id="JAPFFF010000005">
    <property type="protein sequence ID" value="KAK8888782.1"/>
    <property type="molecule type" value="Genomic_DNA"/>
</dbReference>